<organism evidence="2 3">
    <name type="scientific">Planktothrix mougeotii LEGE 06226</name>
    <dbReference type="NCBI Taxonomy" id="1828728"/>
    <lineage>
        <taxon>Bacteria</taxon>
        <taxon>Bacillati</taxon>
        <taxon>Cyanobacteriota</taxon>
        <taxon>Cyanophyceae</taxon>
        <taxon>Oscillatoriophycideae</taxon>
        <taxon>Oscillatoriales</taxon>
        <taxon>Microcoleaceae</taxon>
        <taxon>Planktothrix</taxon>
    </lineage>
</organism>
<sequence length="452" mass="50872">MELDLSRFFKASNPAETLDVERPEDKKYYIDFSPARGGKCMEQIARTITRLSPDRPTCQLFTGPVGSGKSTELLRLKAQLQTEGFHVVYFESSKDLDMGDVDITDILLAIARQVSESIESLKIKLQPKGFKSLLSGVVNVLNTEIDLKGDINVPGLGTLSASSEGEFSLSTGIGNITAKTKDSRDLRSLLRQYLEPRTNNILEAINKELLEPSIQQLKQMGKQGLVVIIDNLDRISYSPNSTGRPQPEYLFIDRGEQLNKLNCHVVYTIPLGLIFSNDLGQLMNRFGNDPKTLPMVTVKFEDGAPCQEGIELLRQMVMTRAFPGLAAKDYPALIDTIFDSPETLDRLCTISGGHVRSLLILLYSCLQKEDPPLTRESLEEVILQRRHQLTLAIESEEWQMLRQVAATKKLSGQMEYQTLIRSLWVFEYNHAQHFWYDINPILTEAKEFGLGI</sequence>
<dbReference type="InterPro" id="IPR027417">
    <property type="entry name" value="P-loop_NTPase"/>
</dbReference>
<evidence type="ECO:0000313" key="3">
    <source>
        <dbReference type="Proteomes" id="UP000640725"/>
    </source>
</evidence>
<gene>
    <name evidence="2" type="ORF">IQ236_24425</name>
</gene>
<evidence type="ECO:0000259" key="1">
    <source>
        <dbReference type="Pfam" id="PF07693"/>
    </source>
</evidence>
<dbReference type="RefSeq" id="WP_193871689.1">
    <property type="nucleotide sequence ID" value="NZ_JADEWU010000095.1"/>
</dbReference>
<proteinExistence type="predicted"/>
<evidence type="ECO:0000313" key="2">
    <source>
        <dbReference type="EMBL" id="MBE9146343.1"/>
    </source>
</evidence>
<protein>
    <submittedName>
        <fullName evidence="2">AAA family ATPase</fullName>
    </submittedName>
</protein>
<dbReference type="SUPFAM" id="SSF52540">
    <property type="entry name" value="P-loop containing nucleoside triphosphate hydrolases"/>
    <property type="match status" value="1"/>
</dbReference>
<keyword evidence="3" id="KW-1185">Reference proteome</keyword>
<reference evidence="2 3" key="1">
    <citation type="submission" date="2020-10" db="EMBL/GenBank/DDBJ databases">
        <authorList>
            <person name="Castelo-Branco R."/>
            <person name="Eusebio N."/>
            <person name="Adriana R."/>
            <person name="Vieira A."/>
            <person name="Brugerolle De Fraissinette N."/>
            <person name="Rezende De Castro R."/>
            <person name="Schneider M.P."/>
            <person name="Vasconcelos V."/>
            <person name="Leao P.N."/>
        </authorList>
    </citation>
    <scope>NUCLEOTIDE SEQUENCE [LARGE SCALE GENOMIC DNA]</scope>
    <source>
        <strain evidence="2 3">LEGE 06226</strain>
    </source>
</reference>
<dbReference type="Pfam" id="PF07693">
    <property type="entry name" value="KAP_NTPase"/>
    <property type="match status" value="1"/>
</dbReference>
<feature type="domain" description="KAP NTPase" evidence="1">
    <location>
        <begin position="41"/>
        <end position="236"/>
    </location>
</feature>
<dbReference type="InterPro" id="IPR011646">
    <property type="entry name" value="KAP_P-loop"/>
</dbReference>
<accession>A0ABR9UIR0</accession>
<dbReference type="Proteomes" id="UP000640725">
    <property type="component" value="Unassembled WGS sequence"/>
</dbReference>
<name>A0ABR9UIR0_9CYAN</name>
<comment type="caution">
    <text evidence="2">The sequence shown here is derived from an EMBL/GenBank/DDBJ whole genome shotgun (WGS) entry which is preliminary data.</text>
</comment>
<dbReference type="EMBL" id="JADEWU010000095">
    <property type="protein sequence ID" value="MBE9146343.1"/>
    <property type="molecule type" value="Genomic_DNA"/>
</dbReference>
<dbReference type="Gene3D" id="3.40.50.300">
    <property type="entry name" value="P-loop containing nucleotide triphosphate hydrolases"/>
    <property type="match status" value="1"/>
</dbReference>